<dbReference type="EMBL" id="JBHSLW010000052">
    <property type="protein sequence ID" value="MFC5422894.1"/>
    <property type="molecule type" value="Genomic_DNA"/>
</dbReference>
<dbReference type="PROSITE" id="PS50943">
    <property type="entry name" value="HTH_CROC1"/>
    <property type="match status" value="1"/>
</dbReference>
<dbReference type="RefSeq" id="WP_377801118.1">
    <property type="nucleotide sequence ID" value="NZ_JBHSLW010000052.1"/>
</dbReference>
<evidence type="ECO:0000313" key="4">
    <source>
        <dbReference type="Proteomes" id="UP001596053"/>
    </source>
</evidence>
<keyword evidence="1" id="KW-0238">DNA-binding</keyword>
<gene>
    <name evidence="3" type="ORF">ACFPOB_25375</name>
</gene>
<evidence type="ECO:0000313" key="3">
    <source>
        <dbReference type="EMBL" id="MFC5422894.1"/>
    </source>
</evidence>
<dbReference type="InterPro" id="IPR010982">
    <property type="entry name" value="Lambda_DNA-bd_dom_sf"/>
</dbReference>
<keyword evidence="4" id="KW-1185">Reference proteome</keyword>
<feature type="domain" description="HTH cro/C1-type" evidence="2">
    <location>
        <begin position="11"/>
        <end position="65"/>
    </location>
</feature>
<name>A0ABW0IY37_9HYPH</name>
<evidence type="ECO:0000256" key="1">
    <source>
        <dbReference type="ARBA" id="ARBA00023125"/>
    </source>
</evidence>
<proteinExistence type="predicted"/>
<evidence type="ECO:0000259" key="2">
    <source>
        <dbReference type="PROSITE" id="PS50943"/>
    </source>
</evidence>
<dbReference type="InterPro" id="IPR001387">
    <property type="entry name" value="Cro/C1-type_HTH"/>
</dbReference>
<sequence length="81" mass="8833">MDIRKVFAANVRRYREAAGLSQAALAVRIGVDRAHVSTMERAQQNVTIVTLWHVSEALGVRAAALLDETNVSEEAGDNERG</sequence>
<protein>
    <submittedName>
        <fullName evidence="3">Helix-turn-helix domain-containing protein</fullName>
    </submittedName>
</protein>
<dbReference type="Proteomes" id="UP001596053">
    <property type="component" value="Unassembled WGS sequence"/>
</dbReference>
<dbReference type="SMART" id="SM00530">
    <property type="entry name" value="HTH_XRE"/>
    <property type="match status" value="1"/>
</dbReference>
<dbReference type="PANTHER" id="PTHR46797:SF1">
    <property type="entry name" value="METHYLPHOSPHONATE SYNTHASE"/>
    <property type="match status" value="1"/>
</dbReference>
<organism evidence="3 4">
    <name type="scientific">Bosea eneae</name>
    <dbReference type="NCBI Taxonomy" id="151454"/>
    <lineage>
        <taxon>Bacteria</taxon>
        <taxon>Pseudomonadati</taxon>
        <taxon>Pseudomonadota</taxon>
        <taxon>Alphaproteobacteria</taxon>
        <taxon>Hyphomicrobiales</taxon>
        <taxon>Boseaceae</taxon>
        <taxon>Bosea</taxon>
    </lineage>
</organism>
<reference evidence="4" key="1">
    <citation type="journal article" date="2019" name="Int. J. Syst. Evol. Microbiol.">
        <title>The Global Catalogue of Microorganisms (GCM) 10K type strain sequencing project: providing services to taxonomists for standard genome sequencing and annotation.</title>
        <authorList>
            <consortium name="The Broad Institute Genomics Platform"/>
            <consortium name="The Broad Institute Genome Sequencing Center for Infectious Disease"/>
            <person name="Wu L."/>
            <person name="Ma J."/>
        </authorList>
    </citation>
    <scope>NUCLEOTIDE SEQUENCE [LARGE SCALE GENOMIC DNA]</scope>
    <source>
        <strain evidence="4">NCAIM B.01391</strain>
    </source>
</reference>
<dbReference type="CDD" id="cd00093">
    <property type="entry name" value="HTH_XRE"/>
    <property type="match status" value="1"/>
</dbReference>
<dbReference type="InterPro" id="IPR050807">
    <property type="entry name" value="TransReg_Diox_bact_type"/>
</dbReference>
<comment type="caution">
    <text evidence="3">The sequence shown here is derived from an EMBL/GenBank/DDBJ whole genome shotgun (WGS) entry which is preliminary data.</text>
</comment>
<dbReference type="Gene3D" id="1.10.260.40">
    <property type="entry name" value="lambda repressor-like DNA-binding domains"/>
    <property type="match status" value="1"/>
</dbReference>
<dbReference type="PANTHER" id="PTHR46797">
    <property type="entry name" value="HTH-TYPE TRANSCRIPTIONAL REGULATOR"/>
    <property type="match status" value="1"/>
</dbReference>
<dbReference type="Pfam" id="PF01381">
    <property type="entry name" value="HTH_3"/>
    <property type="match status" value="1"/>
</dbReference>
<accession>A0ABW0IY37</accession>
<dbReference type="SUPFAM" id="SSF47413">
    <property type="entry name" value="lambda repressor-like DNA-binding domains"/>
    <property type="match status" value="1"/>
</dbReference>